<reference evidence="4 5" key="1">
    <citation type="submission" date="2019-10" db="EMBL/GenBank/DDBJ databases">
        <title>Gracilibacillus salitolerans sp. nov., a moderate halophile isolated from a saline soil in northwest China.</title>
        <authorList>
            <person name="Gan L."/>
        </authorList>
    </citation>
    <scope>NUCLEOTIDE SEQUENCE [LARGE SCALE GENOMIC DNA]</scope>
    <source>
        <strain evidence="4 5">TP2-8</strain>
    </source>
</reference>
<accession>A0A6N7R631</accession>
<comment type="caution">
    <text evidence="4">The sequence shown here is derived from an EMBL/GenBank/DDBJ whole genome shotgun (WGS) entry which is preliminary data.</text>
</comment>
<dbReference type="Gene3D" id="3.40.50.2300">
    <property type="match status" value="1"/>
</dbReference>
<proteinExistence type="predicted"/>
<evidence type="ECO:0000256" key="1">
    <source>
        <dbReference type="ARBA" id="ARBA00022553"/>
    </source>
</evidence>
<name>A0A6N7R631_9BACI</name>
<dbReference type="Proteomes" id="UP000435187">
    <property type="component" value="Unassembled WGS sequence"/>
</dbReference>
<dbReference type="GO" id="GO:0000160">
    <property type="term" value="P:phosphorelay signal transduction system"/>
    <property type="evidence" value="ECO:0007669"/>
    <property type="project" value="InterPro"/>
</dbReference>
<dbReference type="RefSeq" id="WP_153837143.1">
    <property type="nucleotide sequence ID" value="NZ_JBHUMW010000033.1"/>
</dbReference>
<sequence>MKKTVIIADDSRFMRQWLKQKIEQHSYQVVAEASTGLEAVKAYQQYKPDIIILDIVMPKSNGLDALLKIKDLDPSANVIMASSLATNDNVTRALHYGAKDFIIKPHFHNLIQIMDHIFD</sequence>
<evidence type="ECO:0000313" key="4">
    <source>
        <dbReference type="EMBL" id="MRI68699.1"/>
    </source>
</evidence>
<dbReference type="EMBL" id="WJEE01000089">
    <property type="protein sequence ID" value="MRI68699.1"/>
    <property type="molecule type" value="Genomic_DNA"/>
</dbReference>
<gene>
    <name evidence="4" type="ORF">GH885_20550</name>
</gene>
<feature type="modified residue" description="4-aspartylphosphate" evidence="2">
    <location>
        <position position="54"/>
    </location>
</feature>
<evidence type="ECO:0000256" key="2">
    <source>
        <dbReference type="PROSITE-ProRule" id="PRU00169"/>
    </source>
</evidence>
<keyword evidence="1 2" id="KW-0597">Phosphoprotein</keyword>
<dbReference type="InterPro" id="IPR011006">
    <property type="entry name" value="CheY-like_superfamily"/>
</dbReference>
<dbReference type="AlphaFoldDB" id="A0A6N7R631"/>
<dbReference type="Pfam" id="PF00072">
    <property type="entry name" value="Response_reg"/>
    <property type="match status" value="1"/>
</dbReference>
<feature type="domain" description="Response regulatory" evidence="3">
    <location>
        <begin position="4"/>
        <end position="119"/>
    </location>
</feature>
<dbReference type="SUPFAM" id="SSF52172">
    <property type="entry name" value="CheY-like"/>
    <property type="match status" value="1"/>
</dbReference>
<dbReference type="PROSITE" id="PS50110">
    <property type="entry name" value="RESPONSE_REGULATORY"/>
    <property type="match status" value="1"/>
</dbReference>
<dbReference type="PANTHER" id="PTHR44591:SF3">
    <property type="entry name" value="RESPONSE REGULATORY DOMAIN-CONTAINING PROTEIN"/>
    <property type="match status" value="1"/>
</dbReference>
<keyword evidence="5" id="KW-1185">Reference proteome</keyword>
<organism evidence="4 5">
    <name type="scientific">Gracilibacillus thailandensis</name>
    <dbReference type="NCBI Taxonomy" id="563735"/>
    <lineage>
        <taxon>Bacteria</taxon>
        <taxon>Bacillati</taxon>
        <taxon>Bacillota</taxon>
        <taxon>Bacilli</taxon>
        <taxon>Bacillales</taxon>
        <taxon>Bacillaceae</taxon>
        <taxon>Gracilibacillus</taxon>
    </lineage>
</organism>
<dbReference type="PANTHER" id="PTHR44591">
    <property type="entry name" value="STRESS RESPONSE REGULATOR PROTEIN 1"/>
    <property type="match status" value="1"/>
</dbReference>
<evidence type="ECO:0000313" key="5">
    <source>
        <dbReference type="Proteomes" id="UP000435187"/>
    </source>
</evidence>
<protein>
    <submittedName>
        <fullName evidence="4">Response regulator</fullName>
    </submittedName>
</protein>
<dbReference type="InterPro" id="IPR050595">
    <property type="entry name" value="Bact_response_regulator"/>
</dbReference>
<evidence type="ECO:0000259" key="3">
    <source>
        <dbReference type="PROSITE" id="PS50110"/>
    </source>
</evidence>
<dbReference type="InterPro" id="IPR001789">
    <property type="entry name" value="Sig_transdc_resp-reg_receiver"/>
</dbReference>
<dbReference type="SMART" id="SM00448">
    <property type="entry name" value="REC"/>
    <property type="match status" value="1"/>
</dbReference>